<evidence type="ECO:0000256" key="1">
    <source>
        <dbReference type="ARBA" id="ARBA00004123"/>
    </source>
</evidence>
<dbReference type="Pfam" id="PF09340">
    <property type="entry name" value="NuA4"/>
    <property type="match status" value="1"/>
</dbReference>
<dbReference type="GO" id="GO:0000123">
    <property type="term" value="C:histone acetyltransferase complex"/>
    <property type="evidence" value="ECO:0007669"/>
    <property type="project" value="InterPro"/>
</dbReference>
<evidence type="ECO:0000256" key="7">
    <source>
        <dbReference type="ARBA" id="ARBA00023242"/>
    </source>
</evidence>
<dbReference type="EMBL" id="JAVEPI010000001">
    <property type="protein sequence ID" value="KAK1444887.1"/>
    <property type="molecule type" value="Genomic_DNA"/>
</dbReference>
<feature type="compositionally biased region" description="Polar residues" evidence="8">
    <location>
        <begin position="24"/>
        <end position="35"/>
    </location>
</feature>
<keyword evidence="3" id="KW-0156">Chromatin regulator</keyword>
<feature type="region of interest" description="Disordered" evidence="8">
    <location>
        <begin position="149"/>
        <end position="170"/>
    </location>
</feature>
<keyword evidence="10" id="KW-1185">Reference proteome</keyword>
<gene>
    <name evidence="9" type="ORF">BgAZ_107930</name>
</gene>
<name>A0AAD8PGK3_BABGI</name>
<accession>A0AAD8PGK3</accession>
<feature type="compositionally biased region" description="Basic and acidic residues" evidence="8">
    <location>
        <begin position="41"/>
        <end position="51"/>
    </location>
</feature>
<evidence type="ECO:0000256" key="6">
    <source>
        <dbReference type="ARBA" id="ARBA00023163"/>
    </source>
</evidence>
<organism evidence="9 10">
    <name type="scientific">Babesia gibsoni</name>
    <dbReference type="NCBI Taxonomy" id="33632"/>
    <lineage>
        <taxon>Eukaryota</taxon>
        <taxon>Sar</taxon>
        <taxon>Alveolata</taxon>
        <taxon>Apicomplexa</taxon>
        <taxon>Aconoidasida</taxon>
        <taxon>Piroplasmida</taxon>
        <taxon>Babesiidae</taxon>
        <taxon>Babesia</taxon>
    </lineage>
</organism>
<reference evidence="9" key="1">
    <citation type="submission" date="2023-08" db="EMBL/GenBank/DDBJ databases">
        <title>Draft sequence of the Babesia gibsoni genome.</title>
        <authorList>
            <person name="Yamagishi J.Y."/>
            <person name="Xuan X.X."/>
        </authorList>
    </citation>
    <scope>NUCLEOTIDE SEQUENCE</scope>
    <source>
        <strain evidence="9">Azabu</strain>
    </source>
</reference>
<evidence type="ECO:0000256" key="3">
    <source>
        <dbReference type="ARBA" id="ARBA00022853"/>
    </source>
</evidence>
<evidence type="ECO:0000256" key="5">
    <source>
        <dbReference type="ARBA" id="ARBA00023054"/>
    </source>
</evidence>
<comment type="similarity">
    <text evidence="2">Belongs to the EAF6 family.</text>
</comment>
<dbReference type="GO" id="GO:0006325">
    <property type="term" value="P:chromatin organization"/>
    <property type="evidence" value="ECO:0007669"/>
    <property type="project" value="UniProtKB-KW"/>
</dbReference>
<comment type="subcellular location">
    <subcellularLocation>
        <location evidence="1">Nucleus</location>
    </subcellularLocation>
</comment>
<evidence type="ECO:0000256" key="2">
    <source>
        <dbReference type="ARBA" id="ARBA00010916"/>
    </source>
</evidence>
<evidence type="ECO:0000313" key="10">
    <source>
        <dbReference type="Proteomes" id="UP001230268"/>
    </source>
</evidence>
<evidence type="ECO:0000256" key="8">
    <source>
        <dbReference type="SAM" id="MobiDB-lite"/>
    </source>
</evidence>
<protein>
    <submittedName>
        <fullName evidence="9">Uncharacterized protein</fullName>
    </submittedName>
</protein>
<keyword evidence="6" id="KW-0804">Transcription</keyword>
<evidence type="ECO:0000256" key="4">
    <source>
        <dbReference type="ARBA" id="ARBA00023015"/>
    </source>
</evidence>
<dbReference type="InterPro" id="IPR015418">
    <property type="entry name" value="Eaf6"/>
</dbReference>
<dbReference type="GO" id="GO:0005634">
    <property type="term" value="C:nucleus"/>
    <property type="evidence" value="ECO:0007669"/>
    <property type="project" value="UniProtKB-SubCell"/>
</dbReference>
<comment type="caution">
    <text evidence="9">The sequence shown here is derived from an EMBL/GenBank/DDBJ whole genome shotgun (WGS) entry which is preliminary data.</text>
</comment>
<evidence type="ECO:0000313" key="9">
    <source>
        <dbReference type="EMBL" id="KAK1444887.1"/>
    </source>
</evidence>
<keyword evidence="7" id="KW-0539">Nucleus</keyword>
<dbReference type="Proteomes" id="UP001230268">
    <property type="component" value="Unassembled WGS sequence"/>
</dbReference>
<feature type="region of interest" description="Disordered" evidence="8">
    <location>
        <begin position="1"/>
        <end position="89"/>
    </location>
</feature>
<keyword evidence="4" id="KW-0805">Transcription regulation</keyword>
<proteinExistence type="inferred from homology"/>
<keyword evidence="5" id="KW-0175">Coiled coil</keyword>
<feature type="compositionally biased region" description="Polar residues" evidence="8">
    <location>
        <begin position="76"/>
        <end position="88"/>
    </location>
</feature>
<sequence>MPPGDSPDISIMAKDNSKDREEVSSASGSKTSKNVAPQDKINNDACKDSQKNKKKKVPRKNETDDQTSIDFRKTADTPSAKRNNNQSKRITEYFPLSDINKFKDDGDDGVDIPATIINSTLLDEALYADDIAKDQVDLQDLDILSLSQSQGPSRVATTDEDDDRKRKKKRFPRLQDTMVKLMSKAKQDLEHLDEKIKVLEEQYFAQPSDTTGLIKGWECSLVGSAAYSSLNNKTRKGVPTKTKQVNTQAQAVITEHIFSLTSSTCEISNSLLNKTT</sequence>
<dbReference type="AlphaFoldDB" id="A0AAD8PGK3"/>